<name>A0ABQ9CWN4_9PASS</name>
<keyword evidence="3" id="KW-1185">Reference proteome</keyword>
<sequence length="80" mass="8784">MNGAIKQDRSDHTTAPGADEEEKAPKETPASAVRDGPKLQPPPFAERKNGVSDGMILRFNGSGYSWSQYFWVSLKCSCHT</sequence>
<evidence type="ECO:0000313" key="2">
    <source>
        <dbReference type="EMBL" id="KAJ7407351.1"/>
    </source>
</evidence>
<dbReference type="EMBL" id="WHWB01034609">
    <property type="protein sequence ID" value="KAJ7407351.1"/>
    <property type="molecule type" value="Genomic_DNA"/>
</dbReference>
<dbReference type="Proteomes" id="UP001145742">
    <property type="component" value="Unassembled WGS sequence"/>
</dbReference>
<evidence type="ECO:0000313" key="3">
    <source>
        <dbReference type="Proteomes" id="UP001145742"/>
    </source>
</evidence>
<accession>A0ABQ9CWN4</accession>
<reference evidence="2" key="1">
    <citation type="submission" date="2019-10" db="EMBL/GenBank/DDBJ databases">
        <authorList>
            <person name="Soares A.E.R."/>
            <person name="Aleixo A."/>
            <person name="Schneider P."/>
            <person name="Miyaki C.Y."/>
            <person name="Schneider M.P."/>
            <person name="Mello C."/>
            <person name="Vasconcelos A.T.R."/>
        </authorList>
    </citation>
    <scope>NUCLEOTIDE SEQUENCE</scope>
    <source>
        <tissue evidence="2">Muscle</tissue>
    </source>
</reference>
<comment type="caution">
    <text evidence="2">The sequence shown here is derived from an EMBL/GenBank/DDBJ whole genome shotgun (WGS) entry which is preliminary data.</text>
</comment>
<protein>
    <submittedName>
        <fullName evidence="2">Uncharacterized protein</fullName>
    </submittedName>
</protein>
<feature type="compositionally biased region" description="Basic and acidic residues" evidence="1">
    <location>
        <begin position="1"/>
        <end position="12"/>
    </location>
</feature>
<organism evidence="2 3">
    <name type="scientific">Willisornis vidua</name>
    <name type="common">Xingu scale-backed antbird</name>
    <dbReference type="NCBI Taxonomy" id="1566151"/>
    <lineage>
        <taxon>Eukaryota</taxon>
        <taxon>Metazoa</taxon>
        <taxon>Chordata</taxon>
        <taxon>Craniata</taxon>
        <taxon>Vertebrata</taxon>
        <taxon>Euteleostomi</taxon>
        <taxon>Archelosauria</taxon>
        <taxon>Archosauria</taxon>
        <taxon>Dinosauria</taxon>
        <taxon>Saurischia</taxon>
        <taxon>Theropoda</taxon>
        <taxon>Coelurosauria</taxon>
        <taxon>Aves</taxon>
        <taxon>Neognathae</taxon>
        <taxon>Neoaves</taxon>
        <taxon>Telluraves</taxon>
        <taxon>Australaves</taxon>
        <taxon>Passeriformes</taxon>
        <taxon>Thamnophilidae</taxon>
        <taxon>Willisornis</taxon>
    </lineage>
</organism>
<feature type="region of interest" description="Disordered" evidence="1">
    <location>
        <begin position="1"/>
        <end position="52"/>
    </location>
</feature>
<gene>
    <name evidence="2" type="ORF">WISP_127188</name>
</gene>
<evidence type="ECO:0000256" key="1">
    <source>
        <dbReference type="SAM" id="MobiDB-lite"/>
    </source>
</evidence>
<proteinExistence type="predicted"/>